<keyword evidence="1" id="KW-0472">Membrane</keyword>
<dbReference type="EMBL" id="FPHY01000196">
    <property type="protein sequence ID" value="SFV87369.1"/>
    <property type="molecule type" value="Genomic_DNA"/>
</dbReference>
<keyword evidence="1" id="KW-0812">Transmembrane</keyword>
<protein>
    <submittedName>
        <fullName evidence="2">Uncharacterized protein</fullName>
    </submittedName>
</protein>
<evidence type="ECO:0000256" key="1">
    <source>
        <dbReference type="SAM" id="Phobius"/>
    </source>
</evidence>
<accession>A0A1W1E096</accession>
<feature type="transmembrane region" description="Helical" evidence="1">
    <location>
        <begin position="15"/>
        <end position="35"/>
    </location>
</feature>
<gene>
    <name evidence="2" type="ORF">MNB_SUP05-SYMBIONT-4-1314</name>
</gene>
<name>A0A1W1E096_9ZZZZ</name>
<sequence>MVSCVDAPETILELLNAMVAVMVSIKVIFFMIFLLKYNNVYCIGLGFHGIRHGFDLLGLGL</sequence>
<evidence type="ECO:0000313" key="2">
    <source>
        <dbReference type="EMBL" id="SFV87369.1"/>
    </source>
</evidence>
<proteinExistence type="predicted"/>
<dbReference type="AlphaFoldDB" id="A0A1W1E096"/>
<keyword evidence="1" id="KW-1133">Transmembrane helix</keyword>
<organism evidence="2">
    <name type="scientific">hydrothermal vent metagenome</name>
    <dbReference type="NCBI Taxonomy" id="652676"/>
    <lineage>
        <taxon>unclassified sequences</taxon>
        <taxon>metagenomes</taxon>
        <taxon>ecological metagenomes</taxon>
    </lineage>
</organism>
<reference evidence="2" key="1">
    <citation type="submission" date="2016-10" db="EMBL/GenBank/DDBJ databases">
        <authorList>
            <person name="de Groot N.N."/>
        </authorList>
    </citation>
    <scope>NUCLEOTIDE SEQUENCE</scope>
</reference>